<dbReference type="KEGG" id="lak:106156922"/>
<evidence type="ECO:0000259" key="6">
    <source>
        <dbReference type="PROSITE" id="PS50262"/>
    </source>
</evidence>
<proteinExistence type="predicted"/>
<protein>
    <submittedName>
        <fullName evidence="8">Cardioacceleratory peptide receptor</fullName>
    </submittedName>
</protein>
<reference evidence="8" key="1">
    <citation type="submission" date="2025-08" db="UniProtKB">
        <authorList>
            <consortium name="RefSeq"/>
        </authorList>
    </citation>
    <scope>IDENTIFICATION</scope>
    <source>
        <tissue evidence="8">Gonads</tissue>
    </source>
</reference>
<feature type="transmembrane region" description="Helical" evidence="5">
    <location>
        <begin position="267"/>
        <end position="291"/>
    </location>
</feature>
<dbReference type="PROSITE" id="PS50262">
    <property type="entry name" value="G_PROTEIN_RECEP_F1_2"/>
    <property type="match status" value="1"/>
</dbReference>
<evidence type="ECO:0000256" key="3">
    <source>
        <dbReference type="ARBA" id="ARBA00022989"/>
    </source>
</evidence>
<gene>
    <name evidence="8" type="primary">LOC106156922</name>
</gene>
<dbReference type="SUPFAM" id="SSF81321">
    <property type="entry name" value="Family A G protein-coupled receptor-like"/>
    <property type="match status" value="2"/>
</dbReference>
<keyword evidence="8" id="KW-0675">Receptor</keyword>
<dbReference type="Proteomes" id="UP000085678">
    <property type="component" value="Unplaced"/>
</dbReference>
<dbReference type="STRING" id="7574.A0A1S3HRY8"/>
<feature type="transmembrane region" description="Helical" evidence="5">
    <location>
        <begin position="114"/>
        <end position="131"/>
    </location>
</feature>
<dbReference type="Pfam" id="PF00001">
    <property type="entry name" value="7tm_1"/>
    <property type="match status" value="2"/>
</dbReference>
<name>A0A1S3HRY8_LINAN</name>
<dbReference type="RefSeq" id="XP_013387819.1">
    <property type="nucleotide sequence ID" value="XM_013532365.2"/>
</dbReference>
<dbReference type="InterPro" id="IPR017452">
    <property type="entry name" value="GPCR_Rhodpsn_7TM"/>
</dbReference>
<dbReference type="PANTHER" id="PTHR24244:SF1">
    <property type="entry name" value="G-PROTEIN COUPLED RECEPTORS FAMILY 1 PROFILE DOMAIN-CONTAINING PROTEIN"/>
    <property type="match status" value="1"/>
</dbReference>
<dbReference type="PRINTS" id="PR00237">
    <property type="entry name" value="GPCRRHODOPSN"/>
</dbReference>
<keyword evidence="3 5" id="KW-1133">Transmembrane helix</keyword>
<dbReference type="Gene3D" id="1.20.1070.10">
    <property type="entry name" value="Rhodopsin 7-helix transmembrane proteins"/>
    <property type="match status" value="2"/>
</dbReference>
<evidence type="ECO:0000256" key="2">
    <source>
        <dbReference type="ARBA" id="ARBA00022692"/>
    </source>
</evidence>
<feature type="transmembrane region" description="Helical" evidence="5">
    <location>
        <begin position="75"/>
        <end position="94"/>
    </location>
</feature>
<comment type="subcellular location">
    <subcellularLocation>
        <location evidence="1">Membrane</location>
    </subcellularLocation>
</comment>
<dbReference type="GO" id="GO:0016020">
    <property type="term" value="C:membrane"/>
    <property type="evidence" value="ECO:0007669"/>
    <property type="project" value="UniProtKB-SubCell"/>
</dbReference>
<evidence type="ECO:0000313" key="7">
    <source>
        <dbReference type="Proteomes" id="UP000085678"/>
    </source>
</evidence>
<keyword evidence="2 5" id="KW-0812">Transmembrane</keyword>
<dbReference type="InterPro" id="IPR027294">
    <property type="entry name" value="NPS_rcpt"/>
</dbReference>
<dbReference type="PANTHER" id="PTHR24244">
    <property type="entry name" value="NEUROPEPTIDE S RECEPTOR"/>
    <property type="match status" value="1"/>
</dbReference>
<keyword evidence="7" id="KW-1185">Reference proteome</keyword>
<dbReference type="GeneID" id="106156922"/>
<keyword evidence="4 5" id="KW-0472">Membrane</keyword>
<sequence length="332" mass="37654">MNFNYSESLNLTVTLDNRTIGDRKQFNGTLEIYEFHQVAQITFLAVLFCLITVGNLLVLATVIQERRNGKRLRMNFFVLHLALADLSMAAFYVLPDLIHRVTVIWHGTDGLCKLYKFMQVLSAYGSTYIIVSMSIDRLDAILCPMKFITKDLSMAAFYVLPDLIHRVTVIWHGTDGLCKLYKFMQVLSAYGSTYIIVSMSIDRLDAILCPMKFITKGRRAVILVVTAWVMAAILATPTLILFQEMELADGQMQCISTMFIDVYKAQVYMVLNATAMLFIPAILITCCYVLIGYKLWKKSGGTTGNSFAFTDRSSKKVRHRRQFTAKKFLASP</sequence>
<evidence type="ECO:0000313" key="8">
    <source>
        <dbReference type="RefSeq" id="XP_013387819.1"/>
    </source>
</evidence>
<evidence type="ECO:0000256" key="4">
    <source>
        <dbReference type="ARBA" id="ARBA00023136"/>
    </source>
</evidence>
<feature type="transmembrane region" description="Helical" evidence="5">
    <location>
        <begin position="41"/>
        <end position="63"/>
    </location>
</feature>
<evidence type="ECO:0000256" key="5">
    <source>
        <dbReference type="SAM" id="Phobius"/>
    </source>
</evidence>
<feature type="domain" description="G-protein coupled receptors family 1 profile" evidence="6">
    <location>
        <begin position="54"/>
        <end position="332"/>
    </location>
</feature>
<accession>A0A1S3HRY8</accession>
<dbReference type="OrthoDB" id="6283466at2759"/>
<feature type="transmembrane region" description="Helical" evidence="5">
    <location>
        <begin position="221"/>
        <end position="242"/>
    </location>
</feature>
<dbReference type="AlphaFoldDB" id="A0A1S3HRY8"/>
<dbReference type="InterPro" id="IPR000276">
    <property type="entry name" value="GPCR_Rhodpsn"/>
</dbReference>
<evidence type="ECO:0000256" key="1">
    <source>
        <dbReference type="ARBA" id="ARBA00004370"/>
    </source>
</evidence>
<dbReference type="GO" id="GO:0008188">
    <property type="term" value="F:neuropeptide receptor activity"/>
    <property type="evidence" value="ECO:0007669"/>
    <property type="project" value="InterPro"/>
</dbReference>
<dbReference type="InParanoid" id="A0A1S3HRY8"/>
<organism evidence="7 8">
    <name type="scientific">Lingula anatina</name>
    <name type="common">Brachiopod</name>
    <name type="synonym">Lingula unguis</name>
    <dbReference type="NCBI Taxonomy" id="7574"/>
    <lineage>
        <taxon>Eukaryota</taxon>
        <taxon>Metazoa</taxon>
        <taxon>Spiralia</taxon>
        <taxon>Lophotrochozoa</taxon>
        <taxon>Brachiopoda</taxon>
        <taxon>Linguliformea</taxon>
        <taxon>Lingulata</taxon>
        <taxon>Lingulida</taxon>
        <taxon>Linguloidea</taxon>
        <taxon>Lingulidae</taxon>
        <taxon>Lingula</taxon>
    </lineage>
</organism>